<sequence length="573" mass="60431">MRQSYVTAPAEPVVRRRVAVDSAGEPPILEPVSSSPNDRGKPVTAATPRPTRDHPRGASSSETSAPENAVALSSGRIKLRRALVLIAMTVMVPGSAQLAAGNRTVGRWGMRVWGGFLALVAILVLIGFSAPSVLVEWATQPWLVQLMAVVVVIAAIGWALLIVDAWRIANPPDLSRQHRPGFALLAGGLAFAIMGGSVFAAGTLSSHAGMIGEVFGGGGETEAQAGRYNVLLLGVDATVHREGIRPDSITVASVDEETGRTVLISLPRNLQKIPFPQGSPMRQEFPNGFDCPDNECMLNAVHTYAENRHDLYPDADDPGLAATIDAVTGATGLNINYFALIDMAGFEALVDAVGGIRMDINQAVPIGGGGQKVESYVGPGEDLLLNGYEALWVARSRVDSSDYARMQRQKCVMAAMLNQLDPVTVATKFQDLAAAGKQIVRTNVPPDQIDDLMKLAGGAQKLPLRSVMFTPPAITPHDPDFARMHQMVADEIAVSERLDAERAEKDGGEKAPEQSPETADAPADESPADEPPASDAPAADAPRDEPADAPPADPQPEGAGGNTDDLGEVCAAR</sequence>
<dbReference type="PANTHER" id="PTHR33392:SF6">
    <property type="entry name" value="POLYISOPRENYL-TEICHOIC ACID--PEPTIDOGLYCAN TEICHOIC ACID TRANSFERASE TAGU"/>
    <property type="match status" value="1"/>
</dbReference>
<dbReference type="EMBL" id="NMVI01000015">
    <property type="protein sequence ID" value="OYN87872.1"/>
    <property type="molecule type" value="Genomic_DNA"/>
</dbReference>
<evidence type="ECO:0000256" key="3">
    <source>
        <dbReference type="SAM" id="Phobius"/>
    </source>
</evidence>
<protein>
    <submittedName>
        <fullName evidence="5">Transcriptional regulator</fullName>
    </submittedName>
</protein>
<organism evidence="5 6">
    <name type="scientific">Parenemella sanctibonifatiensis</name>
    <dbReference type="NCBI Taxonomy" id="2016505"/>
    <lineage>
        <taxon>Bacteria</taxon>
        <taxon>Bacillati</taxon>
        <taxon>Actinomycetota</taxon>
        <taxon>Actinomycetes</taxon>
        <taxon>Propionibacteriales</taxon>
        <taxon>Propionibacteriaceae</taxon>
        <taxon>Parenemella</taxon>
    </lineage>
</organism>
<feature type="region of interest" description="Disordered" evidence="2">
    <location>
        <begin position="17"/>
        <end position="69"/>
    </location>
</feature>
<gene>
    <name evidence="5" type="ORF">CGZ92_06325</name>
</gene>
<accession>A0A255EEP6</accession>
<dbReference type="NCBIfam" id="TIGR00350">
    <property type="entry name" value="lytR_cpsA_psr"/>
    <property type="match status" value="1"/>
</dbReference>
<dbReference type="Pfam" id="PF03816">
    <property type="entry name" value="LytR_cpsA_psr"/>
    <property type="match status" value="1"/>
</dbReference>
<proteinExistence type="inferred from homology"/>
<evidence type="ECO:0000313" key="6">
    <source>
        <dbReference type="Proteomes" id="UP000216533"/>
    </source>
</evidence>
<dbReference type="PANTHER" id="PTHR33392">
    <property type="entry name" value="POLYISOPRENYL-TEICHOIC ACID--PEPTIDOGLYCAN TEICHOIC ACID TRANSFERASE TAGU"/>
    <property type="match status" value="1"/>
</dbReference>
<evidence type="ECO:0000259" key="4">
    <source>
        <dbReference type="Pfam" id="PF03816"/>
    </source>
</evidence>
<evidence type="ECO:0000256" key="1">
    <source>
        <dbReference type="ARBA" id="ARBA00006068"/>
    </source>
</evidence>
<dbReference type="Gene3D" id="3.40.630.190">
    <property type="entry name" value="LCP protein"/>
    <property type="match status" value="1"/>
</dbReference>
<feature type="region of interest" description="Disordered" evidence="2">
    <location>
        <begin position="501"/>
        <end position="573"/>
    </location>
</feature>
<dbReference type="Proteomes" id="UP000216533">
    <property type="component" value="Unassembled WGS sequence"/>
</dbReference>
<reference evidence="5 6" key="1">
    <citation type="submission" date="2017-07" db="EMBL/GenBank/DDBJ databases">
        <title>Draft whole genome sequences of clinical Proprionibacteriaceae strains.</title>
        <authorList>
            <person name="Bernier A.-M."/>
            <person name="Bernard K."/>
            <person name="Domingo M.-C."/>
        </authorList>
    </citation>
    <scope>NUCLEOTIDE SEQUENCE [LARGE SCALE GENOMIC DNA]</scope>
    <source>
        <strain evidence="5 6">NML 160184</strain>
    </source>
</reference>
<feature type="compositionally biased region" description="Low complexity" evidence="2">
    <location>
        <begin position="529"/>
        <end position="540"/>
    </location>
</feature>
<comment type="similarity">
    <text evidence="1">Belongs to the LytR/CpsA/Psr (LCP) family.</text>
</comment>
<keyword evidence="3" id="KW-0472">Membrane</keyword>
<keyword evidence="3" id="KW-0812">Transmembrane</keyword>
<dbReference type="InterPro" id="IPR004474">
    <property type="entry name" value="LytR_CpsA_psr"/>
</dbReference>
<feature type="domain" description="Cell envelope-related transcriptional attenuator" evidence="4">
    <location>
        <begin position="245"/>
        <end position="420"/>
    </location>
</feature>
<evidence type="ECO:0000256" key="2">
    <source>
        <dbReference type="SAM" id="MobiDB-lite"/>
    </source>
</evidence>
<comment type="caution">
    <text evidence="5">The sequence shown here is derived from an EMBL/GenBank/DDBJ whole genome shotgun (WGS) entry which is preliminary data.</text>
</comment>
<feature type="transmembrane region" description="Helical" evidence="3">
    <location>
        <begin position="182"/>
        <end position="201"/>
    </location>
</feature>
<feature type="compositionally biased region" description="Basic and acidic residues" evidence="2">
    <location>
        <begin position="501"/>
        <end position="512"/>
    </location>
</feature>
<feature type="transmembrane region" description="Helical" evidence="3">
    <location>
        <begin position="142"/>
        <end position="162"/>
    </location>
</feature>
<dbReference type="InterPro" id="IPR050922">
    <property type="entry name" value="LytR/CpsA/Psr_CW_biosynth"/>
</dbReference>
<feature type="transmembrane region" description="Helical" evidence="3">
    <location>
        <begin position="112"/>
        <end position="135"/>
    </location>
</feature>
<keyword evidence="3" id="KW-1133">Transmembrane helix</keyword>
<name>A0A255EEP6_9ACTN</name>
<evidence type="ECO:0000313" key="5">
    <source>
        <dbReference type="EMBL" id="OYN87872.1"/>
    </source>
</evidence>
<dbReference type="AlphaFoldDB" id="A0A255EEP6"/>